<evidence type="ECO:0000313" key="2">
    <source>
        <dbReference type="Proteomes" id="UP000085678"/>
    </source>
</evidence>
<dbReference type="GeneID" id="106170029"/>
<organism evidence="2 3">
    <name type="scientific">Lingula anatina</name>
    <name type="common">Brachiopod</name>
    <name type="synonym">Lingula unguis</name>
    <dbReference type="NCBI Taxonomy" id="7574"/>
    <lineage>
        <taxon>Eukaryota</taxon>
        <taxon>Metazoa</taxon>
        <taxon>Spiralia</taxon>
        <taxon>Lophotrochozoa</taxon>
        <taxon>Brachiopoda</taxon>
        <taxon>Linguliformea</taxon>
        <taxon>Lingulata</taxon>
        <taxon>Lingulida</taxon>
        <taxon>Linguloidea</taxon>
        <taxon>Lingulidae</taxon>
        <taxon>Lingula</taxon>
    </lineage>
</organism>
<evidence type="ECO:0000256" key="1">
    <source>
        <dbReference type="SAM" id="MobiDB-lite"/>
    </source>
</evidence>
<gene>
    <name evidence="3" type="primary">LOC106170029</name>
</gene>
<keyword evidence="2" id="KW-1185">Reference proteome</keyword>
<feature type="compositionally biased region" description="Basic and acidic residues" evidence="1">
    <location>
        <begin position="44"/>
        <end position="58"/>
    </location>
</feature>
<dbReference type="KEGG" id="lak:106170029"/>
<sequence length="236" mass="26137">MAHHNPTFQLEDDDLHESDFDASSAFSEGDPPLSKRKLNTVSAKVDRDSKRDLDNKNKVVLDTSIGQINPSLYNGESGISSPDMSFREGRYGYPPTKSMQERYEQNFTSNATDNKPPAIYINDQLTRLSDMTSFTSSSDDEQGSRRKQQPRSVKANGGMFGTAGRSAARRRSSLAGLNNYSPSLFTRQLGNVPEGADAGVAYRSMQRRRAVNTSDLRTCALVQTKLKTLKNSPYHG</sequence>
<dbReference type="RefSeq" id="XP_013405193.1">
    <property type="nucleotide sequence ID" value="XM_013549739.1"/>
</dbReference>
<feature type="region of interest" description="Disordered" evidence="1">
    <location>
        <begin position="132"/>
        <end position="170"/>
    </location>
</feature>
<dbReference type="InParanoid" id="A0A1S3J4I7"/>
<protein>
    <submittedName>
        <fullName evidence="3">Uncharacterized protein LOC106170029</fullName>
    </submittedName>
</protein>
<dbReference type="Proteomes" id="UP000085678">
    <property type="component" value="Unplaced"/>
</dbReference>
<evidence type="ECO:0000313" key="3">
    <source>
        <dbReference type="RefSeq" id="XP_013405193.1"/>
    </source>
</evidence>
<reference evidence="3" key="1">
    <citation type="submission" date="2025-08" db="UniProtKB">
        <authorList>
            <consortium name="RefSeq"/>
        </authorList>
    </citation>
    <scope>IDENTIFICATION</scope>
    <source>
        <tissue evidence="3">Gonads</tissue>
    </source>
</reference>
<proteinExistence type="predicted"/>
<name>A0A1S3J4I7_LINAN</name>
<dbReference type="AlphaFoldDB" id="A0A1S3J4I7"/>
<feature type="region of interest" description="Disordered" evidence="1">
    <location>
        <begin position="1"/>
        <end position="58"/>
    </location>
</feature>
<dbReference type="OrthoDB" id="6130753at2759"/>
<accession>A0A1S3J4I7</accession>